<dbReference type="GO" id="GO:0004315">
    <property type="term" value="F:3-oxoacyl-[acyl-carrier-protein] synthase activity"/>
    <property type="evidence" value="ECO:0007669"/>
    <property type="project" value="InterPro"/>
</dbReference>
<dbReference type="PROSITE" id="PS52019">
    <property type="entry name" value="PKS_MFAS_DH"/>
    <property type="match status" value="2"/>
</dbReference>
<dbReference type="InterPro" id="IPR050091">
    <property type="entry name" value="PKS_NRPS_Biosynth_Enz"/>
</dbReference>
<dbReference type="SMART" id="SM00823">
    <property type="entry name" value="PKS_PP"/>
    <property type="match status" value="1"/>
</dbReference>
<feature type="domain" description="PKS/mFAS DH" evidence="10">
    <location>
        <begin position="2516"/>
        <end position="2635"/>
    </location>
</feature>
<dbReference type="Pfam" id="PF16197">
    <property type="entry name" value="KAsynt_C_assoc"/>
    <property type="match status" value="2"/>
</dbReference>
<dbReference type="InterPro" id="IPR049551">
    <property type="entry name" value="PKS_DH_C"/>
</dbReference>
<name>A0A949JIQ6_9ACTN</name>
<dbReference type="GO" id="GO:0033068">
    <property type="term" value="P:macrolide biosynthetic process"/>
    <property type="evidence" value="ECO:0007669"/>
    <property type="project" value="UniProtKB-ARBA"/>
</dbReference>
<evidence type="ECO:0000259" key="10">
    <source>
        <dbReference type="PROSITE" id="PS52019"/>
    </source>
</evidence>
<comment type="caution">
    <text evidence="7">Lacks conserved residue(s) required for the propagation of feature annotation.</text>
</comment>
<dbReference type="CDD" id="cd00833">
    <property type="entry name" value="PKS"/>
    <property type="match status" value="2"/>
</dbReference>
<keyword evidence="1" id="KW-0596">Phosphopantetheine</keyword>
<organism evidence="11 12">
    <name type="scientific">Streptomyces tardus</name>
    <dbReference type="NCBI Taxonomy" id="2780544"/>
    <lineage>
        <taxon>Bacteria</taxon>
        <taxon>Bacillati</taxon>
        <taxon>Actinomycetota</taxon>
        <taxon>Actinomycetes</taxon>
        <taxon>Kitasatosporales</taxon>
        <taxon>Streptomycetaceae</taxon>
        <taxon>Streptomyces</taxon>
    </lineage>
</organism>
<dbReference type="GO" id="GO:0031177">
    <property type="term" value="F:phosphopantetheine binding"/>
    <property type="evidence" value="ECO:0007669"/>
    <property type="project" value="InterPro"/>
</dbReference>
<keyword evidence="3" id="KW-0808">Transferase</keyword>
<feature type="domain" description="Ketosynthase family 3 (KS3)" evidence="9">
    <location>
        <begin position="1"/>
        <end position="305"/>
    </location>
</feature>
<dbReference type="Pfam" id="PF08659">
    <property type="entry name" value="KR"/>
    <property type="match status" value="1"/>
</dbReference>
<dbReference type="SMART" id="SM00827">
    <property type="entry name" value="PKS_AT"/>
    <property type="match status" value="2"/>
</dbReference>
<evidence type="ECO:0000313" key="11">
    <source>
        <dbReference type="EMBL" id="MBU7600896.1"/>
    </source>
</evidence>
<dbReference type="Pfam" id="PF00550">
    <property type="entry name" value="PP-binding"/>
    <property type="match status" value="1"/>
</dbReference>
<evidence type="ECO:0000256" key="6">
    <source>
        <dbReference type="ARBA" id="ARBA00023315"/>
    </source>
</evidence>
<dbReference type="InterPro" id="IPR009081">
    <property type="entry name" value="PP-bd_ACP"/>
</dbReference>
<dbReference type="Pfam" id="PF02801">
    <property type="entry name" value="Ketoacyl-synt_C"/>
    <property type="match status" value="2"/>
</dbReference>
<feature type="domain" description="Carrier" evidence="8">
    <location>
        <begin position="1525"/>
        <end position="1600"/>
    </location>
</feature>
<dbReference type="PANTHER" id="PTHR43775:SF51">
    <property type="entry name" value="INACTIVE PHENOLPHTHIOCEROL SYNTHESIS POLYKETIDE SYNTHASE TYPE I PKS1-RELATED"/>
    <property type="match status" value="1"/>
</dbReference>
<keyword evidence="6" id="KW-0012">Acyltransferase</keyword>
<dbReference type="PROSITE" id="PS00012">
    <property type="entry name" value="PHOSPHOPANTETHEINE"/>
    <property type="match status" value="1"/>
</dbReference>
<dbReference type="Pfam" id="PF00109">
    <property type="entry name" value="ketoacyl-synt"/>
    <property type="match status" value="2"/>
</dbReference>
<dbReference type="SMART" id="SM00826">
    <property type="entry name" value="PKS_DH"/>
    <property type="match status" value="2"/>
</dbReference>
<sequence length="2635" mass="272702">MFVGAMPQDYRVGPEDDVQGFQLTGNATSILSGRLSYFFGAVGPAVTVDTACSSSLVALHLAAQSLRAGECSLALAAGVTVMASPTTFVEFARQGGLAGDGRCKSFADGADGTGWSEGVGVLALERLSDARRNGHHILAVVRGSAVNQDGASSRLTAPNGPAQRRVIEAALADARLTADQVDAVEAHGTGTTLGDPIEAQALLATYGQNRPEGSPLHLGGIKSNIGHAQAAAGVAGVIKMVMAIRHGLLPATLHVDSPSSRVDWTAGSVALLTEATDWPDTDRPRRAGVSAFGISGTNAHVLLEQATEATTEKTDAPEAPDDERPATVPAALVEPAVIPWPLSARSATALRDQAARLGARLTTTPPPRPVDIALSLATSRAPFPHRAVVLATDPETTAAALAALGAAEPHPAVVEDTVRTGGTAFLFSGQGSQRLGMGRELYVRFPVFAESFDAVCAGLDAHLERSLREVVWGEDAEVLNWTEFAQAGLFAVEVALFRLVESWGVRPEFVAGHSIGEVAAAHVAGVFSLPDACALVAARGRLMQALPDGGAMWAVEATESEVLPHLESVEGVSVAAVNGPSSVVVSGVAASVEAVAGHFREQGRRVSALRVSHAFHSPLMDPMLEAFREVVEGLSFGEPRLPVVSNVTGRLAEAGELTVPAYWVTHVREAVRFHDGITALVEQGVARFLELGPDGVLSGMARTSAGQDSDAAFVPLLRKDRDEETTALAALARLHATGLAVDWAGFFAAAGARAVDLPTYAFQRERYWPAVTAPTAADPRSAGVDAADHPLLGAVVTLPDSGGVVLTGRLSVEAQPWLADHVVLGRVLLPGAGLVELALAAADAAGCATLEELTLAAPVVLPEDGGLQVRVVAGPQLDERRTFAIYSRAEGEADAPWTTHASGFLAEGVVAAGFELAQWPPAGAEVLPVEDAYEVFGDRGYGYGPVFQGLKAAWLRGGELFAEVSLPESESQEAGRFGLHPALLDAAMHAGILNDVDGDTVVPFAWNNVSLHAVGATAVRVRVGKLDGNAVSLSVADVTGAPVLTVGSLASRPVSAEQLGAASGTAGALYGIEWVSVAAGVAGVPVWAEWSEVVESGGVVPGVVVLRVVPGVGVDVPVGVRAVLDGVLGVVRSWLADERFAASRLVVVTRGVALVAPVGGAGDVVQAPVWGALRAACAENPGRFAVVDLEAAADGSVDGLDLALAAVVSGESEVVVRGGEVLVPRLARLPEAEGVVPALDGDGAVLITGGTGGLGAVVARYLVAERGVRDLVLTSRRGLDAPGAHQLVSELVELGAAVEVRACDVSDRDAVQGLVGSLVAGRGLLAVVHAAGVGDNGLIGDLSSERFDGVLGPKADAAWWLHEATAGLDLAAFVLFSSAGGLVLTAGQGSYAAANVFLDALAARRRAEGLVATSMAFGFWDVGAGLGQYLSEVDRRRMASQGLPVLSHDAGLALFAAGLDRPEATVVPLRVDTAALRTRADETPALLRGLVPARRVSAALASASADGSSSPGARLAGLSGAERHRAVLHLVRSQVAAVLGHGSAEAIGAERAFQELGFDSLAATELRNHLNSQTGLRLPATLVFDHPNALAVTEHITSRLAGETVRTAEPVRVGAGDRIDDEPIAIVGMACRYPGGVTTPEELWRLLEDGVDTVSDLPGDRGWDIENLYDPEPGKEGKSYTRRGSFLHDAAQFDPGFFGISPREALYMDPQQRMLLETSWEALERAGIDPATLRGSRTGVFAGVMYHDYALNVSPSGTAGGSVVSGRLSYTYGWEGPAVTVDTACSSSLVALHLAVQALRSGECSLAVAGGATVMSTPGMFVEFSRQRGLSVDGRCKAFAGAADGVGWSEGVGVLLVERLSDAVRNGHRVLAVVKGTAVNQDGASNGFTAPNGPSQQRVIRQALQGAGLAASEVDVVEAHGTGTTLGDPIEAQALLATYGQDRPEDRPLLLGSIKSNIGHAQAAAGVAGVIKMVMAMEHGTVPRTLHVDRPSPHVDWTEGRAELVTEERPWPITGQPRRASVSAFGLSGTNAHVVLEQGPAPAAEETDAPTGDRAPAVLPWTVAGATPEALRAQAARLAEDLERRPDADPLDIAYALATSRTALESRATVLGADRAELLTGLRALASGEDAPGVVSGTARSVGTTAFLFTGQGAQRLGMGRELHAGHPVFAEAFDAVCAALDEHLDRPLREVVWGEDAETLDRTVYAQAALFAFEVALHRLLGAWGVTPDLVAGHSIGEIAAAHVAGVFSLADACALVAARGRLMQALPTGGSMTAIEATESEVLPHLDSVEDVSVAAVNGPSSVVISGVAASVEAVVGHFREQGRRVSALRVSHAFHSSLMDPMLDEFREIAARLSYREPRLPVVSNVTGRIARDGELSTADYWVDHVRAAVRFADGVGALRDAGVDRCVEIGPEAVLTGMARTCLDGDRDGDGGTEMLLVAAARKGRAETDALLTALARLHTAGLAVDWAGFFTGTGARAVDLPTYAFQRERYWLTATDGAPAASSAGVDAADHPLLGAVVTLPDSGGVVLTGRLSVESQPWLADHVVLGRVLLPGAVLVELALAAGESAHCPTLDELTLAGPLVLPERGGVQVRVVVGPRDADRRTVAVYSRPEGTEQDWTIHASGFLAEGV</sequence>
<gene>
    <name evidence="11" type="ORF">JGS22_025560</name>
</gene>
<dbReference type="InterPro" id="IPR032821">
    <property type="entry name" value="PKS_assoc"/>
</dbReference>
<dbReference type="InterPro" id="IPR014043">
    <property type="entry name" value="Acyl_transferase_dom"/>
</dbReference>
<evidence type="ECO:0000256" key="2">
    <source>
        <dbReference type="ARBA" id="ARBA00022553"/>
    </source>
</evidence>
<protein>
    <submittedName>
        <fullName evidence="11">SDR family NAD(P)-dependent oxidoreductase</fullName>
    </submittedName>
</protein>
<dbReference type="InterPro" id="IPR057326">
    <property type="entry name" value="KR_dom"/>
</dbReference>
<evidence type="ECO:0000256" key="7">
    <source>
        <dbReference type="PROSITE-ProRule" id="PRU01363"/>
    </source>
</evidence>
<dbReference type="Pfam" id="PF22953">
    <property type="entry name" value="SpnB_Rossmann"/>
    <property type="match status" value="1"/>
</dbReference>
<evidence type="ECO:0000256" key="1">
    <source>
        <dbReference type="ARBA" id="ARBA00022450"/>
    </source>
</evidence>
<evidence type="ECO:0000259" key="8">
    <source>
        <dbReference type="PROSITE" id="PS50075"/>
    </source>
</evidence>
<accession>A0A949JIQ6</accession>
<evidence type="ECO:0000256" key="3">
    <source>
        <dbReference type="ARBA" id="ARBA00022679"/>
    </source>
</evidence>
<dbReference type="InterPro" id="IPR020841">
    <property type="entry name" value="PKS_Beta-ketoAc_synthase_dom"/>
</dbReference>
<feature type="domain" description="PKS/mFAS DH" evidence="10">
    <location>
        <begin position="789"/>
        <end position="1060"/>
    </location>
</feature>
<dbReference type="InterPro" id="IPR018201">
    <property type="entry name" value="Ketoacyl_synth_AS"/>
</dbReference>
<dbReference type="EMBL" id="JAELVF020000005">
    <property type="protein sequence ID" value="MBU7600896.1"/>
    <property type="molecule type" value="Genomic_DNA"/>
</dbReference>
<evidence type="ECO:0000259" key="9">
    <source>
        <dbReference type="PROSITE" id="PS52004"/>
    </source>
</evidence>
<comment type="caution">
    <text evidence="11">The sequence shown here is derived from an EMBL/GenBank/DDBJ whole genome shotgun (WGS) entry which is preliminary data.</text>
</comment>
<dbReference type="SMART" id="SM01294">
    <property type="entry name" value="PKS_PP_betabranch"/>
    <property type="match status" value="1"/>
</dbReference>
<dbReference type="InterPro" id="IPR049900">
    <property type="entry name" value="PKS_mFAS_DH"/>
</dbReference>
<feature type="active site" description="Proton acceptor; for dehydratase activity" evidence="7">
    <location>
        <position position="821"/>
    </location>
</feature>
<evidence type="ECO:0000313" key="12">
    <source>
        <dbReference type="Proteomes" id="UP000694501"/>
    </source>
</evidence>
<dbReference type="FunFam" id="3.40.47.10:FF:000019">
    <property type="entry name" value="Polyketide synthase type I"/>
    <property type="match status" value="1"/>
</dbReference>
<dbReference type="GO" id="GO:0006633">
    <property type="term" value="P:fatty acid biosynthetic process"/>
    <property type="evidence" value="ECO:0007669"/>
    <property type="project" value="InterPro"/>
</dbReference>
<dbReference type="InterPro" id="IPR049552">
    <property type="entry name" value="PKS_DH_N"/>
</dbReference>
<dbReference type="Pfam" id="PF21089">
    <property type="entry name" value="PKS_DH_N"/>
    <property type="match status" value="2"/>
</dbReference>
<dbReference type="FunFam" id="1.10.1200.10:FF:000007">
    <property type="entry name" value="Probable polyketide synthase pks17"/>
    <property type="match status" value="1"/>
</dbReference>
<dbReference type="PROSITE" id="PS50075">
    <property type="entry name" value="CARRIER"/>
    <property type="match status" value="1"/>
</dbReference>
<dbReference type="PANTHER" id="PTHR43775">
    <property type="entry name" value="FATTY ACID SYNTHASE"/>
    <property type="match status" value="1"/>
</dbReference>
<dbReference type="Pfam" id="PF00698">
    <property type="entry name" value="Acyl_transf_1"/>
    <property type="match status" value="2"/>
</dbReference>
<dbReference type="SMART" id="SM00825">
    <property type="entry name" value="PKS_KS"/>
    <property type="match status" value="2"/>
</dbReference>
<keyword evidence="5" id="KW-0511">Multifunctional enzyme</keyword>
<proteinExistence type="predicted"/>
<feature type="domain" description="Ketosynthase family 3 (KS3)" evidence="9">
    <location>
        <begin position="1621"/>
        <end position="2038"/>
    </location>
</feature>
<dbReference type="InterPro" id="IPR055123">
    <property type="entry name" value="SpnB-like_Rossmann"/>
</dbReference>
<dbReference type="Pfam" id="PF14765">
    <property type="entry name" value="PS-DH"/>
    <property type="match status" value="1"/>
</dbReference>
<feature type="region of interest" description="N-terminal hotdog fold" evidence="7">
    <location>
        <begin position="789"/>
        <end position="912"/>
    </location>
</feature>
<dbReference type="InterPro" id="IPR013968">
    <property type="entry name" value="PKS_KR"/>
</dbReference>
<evidence type="ECO:0000256" key="5">
    <source>
        <dbReference type="ARBA" id="ARBA00023268"/>
    </source>
</evidence>
<reference evidence="11" key="1">
    <citation type="submission" date="2021-06" db="EMBL/GenBank/DDBJ databases">
        <title>Sequencing of actinobacteria type strains.</title>
        <authorList>
            <person name="Nguyen G.-S."/>
            <person name="Wentzel A."/>
        </authorList>
    </citation>
    <scope>NUCLEOTIDE SEQUENCE</scope>
    <source>
        <strain evidence="11">P38-E01</strain>
    </source>
</reference>
<dbReference type="FunFam" id="3.40.366.10:FF:000002">
    <property type="entry name" value="Probable polyketide synthase 2"/>
    <property type="match status" value="2"/>
</dbReference>
<dbReference type="PROSITE" id="PS00606">
    <property type="entry name" value="KS3_1"/>
    <property type="match status" value="2"/>
</dbReference>
<feature type="active site" description="Proton donor; for dehydratase activity" evidence="7">
    <location>
        <position position="985"/>
    </location>
</feature>
<dbReference type="GO" id="GO:0004312">
    <property type="term" value="F:fatty acid synthase activity"/>
    <property type="evidence" value="ECO:0007669"/>
    <property type="project" value="TreeGrafter"/>
</dbReference>
<dbReference type="PROSITE" id="PS52004">
    <property type="entry name" value="KS3_2"/>
    <property type="match status" value="2"/>
</dbReference>
<dbReference type="InterPro" id="IPR006162">
    <property type="entry name" value="Ppantetheine_attach_site"/>
</dbReference>
<dbReference type="InterPro" id="IPR014030">
    <property type="entry name" value="Ketoacyl_synth_N"/>
</dbReference>
<dbReference type="InterPro" id="IPR020807">
    <property type="entry name" value="PKS_DH"/>
</dbReference>
<dbReference type="InterPro" id="IPR020806">
    <property type="entry name" value="PKS_PP-bd"/>
</dbReference>
<keyword evidence="2" id="KW-0597">Phosphoprotein</keyword>
<feature type="region of interest" description="C-terminal hotdog fold" evidence="7">
    <location>
        <begin position="924"/>
        <end position="1060"/>
    </location>
</feature>
<evidence type="ECO:0000256" key="4">
    <source>
        <dbReference type="ARBA" id="ARBA00023194"/>
    </source>
</evidence>
<keyword evidence="4" id="KW-0045">Antibiotic biosynthesis</keyword>
<dbReference type="Proteomes" id="UP000694501">
    <property type="component" value="Unassembled WGS sequence"/>
</dbReference>
<feature type="non-terminal residue" evidence="11">
    <location>
        <position position="2635"/>
    </location>
</feature>
<keyword evidence="12" id="KW-1185">Reference proteome</keyword>
<dbReference type="SMART" id="SM00822">
    <property type="entry name" value="PKS_KR"/>
    <property type="match status" value="1"/>
</dbReference>
<dbReference type="CDD" id="cd08956">
    <property type="entry name" value="KR_3_FAS_SDR_x"/>
    <property type="match status" value="1"/>
</dbReference>
<dbReference type="InterPro" id="IPR014031">
    <property type="entry name" value="Ketoacyl_synth_C"/>
</dbReference>